<dbReference type="Proteomes" id="UP000230233">
    <property type="component" value="Chromosome I"/>
</dbReference>
<sequence>MAAYFDDMKVFITEVNFLTNVIMPTSNLMKHMQDCMKHPNRAALENFQAAYESKKPLSIAYDMLSLLEHKKTNPLKMAMETDPLKTTVTFDEWHNKIGAALGQFYFLELFASGLLKEEDEKQMFDSQMLTERSEELYRCMEGWKNEYKEESTYWPFLQKLLQDEISTSPEQDPKHKADQLRDKLSTILTNNSFYILIKPGKQRFLDRFSVADKTRNQYFFLDGKGKYQVFLWRRFPDIQHDEMNFNELAHIFDYMRANYLYFGFLLRSEDIEKFINQFPPVGFAISTCQGNNEERVVNCAKQFVLKQSYENVSQDFFVGML</sequence>
<organism evidence="1 2">
    <name type="scientific">Caenorhabditis nigoni</name>
    <dbReference type="NCBI Taxonomy" id="1611254"/>
    <lineage>
        <taxon>Eukaryota</taxon>
        <taxon>Metazoa</taxon>
        <taxon>Ecdysozoa</taxon>
        <taxon>Nematoda</taxon>
        <taxon>Chromadorea</taxon>
        <taxon>Rhabditida</taxon>
        <taxon>Rhabditina</taxon>
        <taxon>Rhabditomorpha</taxon>
        <taxon>Rhabditoidea</taxon>
        <taxon>Rhabditidae</taxon>
        <taxon>Peloderinae</taxon>
        <taxon>Caenorhabditis</taxon>
    </lineage>
</organism>
<dbReference type="EMBL" id="PDUG01000001">
    <property type="protein sequence ID" value="PIC53656.1"/>
    <property type="molecule type" value="Genomic_DNA"/>
</dbReference>
<gene>
    <name evidence="1" type="primary">Cnig_chr_I.g3272</name>
    <name evidence="1" type="ORF">B9Z55_003272</name>
</gene>
<evidence type="ECO:0000313" key="1">
    <source>
        <dbReference type="EMBL" id="PIC53656.1"/>
    </source>
</evidence>
<protein>
    <submittedName>
        <fullName evidence="1">Uncharacterized protein</fullName>
    </submittedName>
</protein>
<dbReference type="PANTHER" id="PTHR31464:SF3">
    <property type="entry name" value="AAA DOMAIN-CONTAINING PROTEIN-RELATED"/>
    <property type="match status" value="1"/>
</dbReference>
<dbReference type="InterPro" id="IPR007767">
    <property type="entry name" value="DUF684"/>
</dbReference>
<keyword evidence="2" id="KW-1185">Reference proteome</keyword>
<reference evidence="2" key="1">
    <citation type="submission" date="2017-10" db="EMBL/GenBank/DDBJ databases">
        <title>Rapid genome shrinkage in a self-fertile nematode reveals novel sperm competition proteins.</title>
        <authorList>
            <person name="Yin D."/>
            <person name="Schwarz E.M."/>
            <person name="Thomas C.G."/>
            <person name="Felde R.L."/>
            <person name="Korf I.F."/>
            <person name="Cutter A.D."/>
            <person name="Schartner C.M."/>
            <person name="Ralston E.J."/>
            <person name="Meyer B.J."/>
            <person name="Haag E.S."/>
        </authorList>
    </citation>
    <scope>NUCLEOTIDE SEQUENCE [LARGE SCALE GENOMIC DNA]</scope>
    <source>
        <strain evidence="2">JU1422</strain>
    </source>
</reference>
<dbReference type="OrthoDB" id="5789346at2759"/>
<dbReference type="PANTHER" id="PTHR31464">
    <property type="entry name" value="PROTEIN CBG01266"/>
    <property type="match status" value="1"/>
</dbReference>
<comment type="caution">
    <text evidence="1">The sequence shown here is derived from an EMBL/GenBank/DDBJ whole genome shotgun (WGS) entry which is preliminary data.</text>
</comment>
<proteinExistence type="predicted"/>
<dbReference type="Pfam" id="PF05075">
    <property type="entry name" value="DUF684"/>
    <property type="match status" value="1"/>
</dbReference>
<name>A0A2G5VPZ8_9PELO</name>
<dbReference type="AlphaFoldDB" id="A0A2G5VPZ8"/>
<accession>A0A2G5VPZ8</accession>
<evidence type="ECO:0000313" key="2">
    <source>
        <dbReference type="Proteomes" id="UP000230233"/>
    </source>
</evidence>
<dbReference type="STRING" id="1611254.A0A2G5VPZ8"/>